<accession>A0A316E0L0</accession>
<gene>
    <name evidence="3" type="ORF">HZY62_03460</name>
    <name evidence="4" type="ORF">LX92_02559</name>
</gene>
<comment type="caution">
    <text evidence="4">The sequence shown here is derived from an EMBL/GenBank/DDBJ whole genome shotgun (WGS) entry which is preliminary data.</text>
</comment>
<evidence type="ECO:0000313" key="4">
    <source>
        <dbReference type="EMBL" id="PWK23228.1"/>
    </source>
</evidence>
<dbReference type="AlphaFoldDB" id="A0A316E0L0"/>
<feature type="signal peptide" evidence="1">
    <location>
        <begin position="1"/>
        <end position="18"/>
    </location>
</feature>
<dbReference type="EMBL" id="QGGQ01000005">
    <property type="protein sequence ID" value="PWK23228.1"/>
    <property type="molecule type" value="Genomic_DNA"/>
</dbReference>
<reference evidence="4 5" key="1">
    <citation type="submission" date="2018-05" db="EMBL/GenBank/DDBJ databases">
        <title>Genomic Encyclopedia of Archaeal and Bacterial Type Strains, Phase II (KMG-II): from individual species to whole genera.</title>
        <authorList>
            <person name="Goeker M."/>
        </authorList>
    </citation>
    <scope>NUCLEOTIDE SEQUENCE [LARGE SCALE GENOMIC DNA]</scope>
    <source>
        <strain evidence="4 5">DSM 23514</strain>
    </source>
</reference>
<evidence type="ECO:0000313" key="6">
    <source>
        <dbReference type="Proteomes" id="UP000651837"/>
    </source>
</evidence>
<dbReference type="InterPro" id="IPR025665">
    <property type="entry name" value="Beta-barrel_OMP_2"/>
</dbReference>
<keyword evidence="6" id="KW-1185">Reference proteome</keyword>
<dbReference type="EMBL" id="JACWLN010000001">
    <property type="protein sequence ID" value="MBD1259632.1"/>
    <property type="molecule type" value="Genomic_DNA"/>
</dbReference>
<evidence type="ECO:0000313" key="3">
    <source>
        <dbReference type="EMBL" id="MBD1259632.1"/>
    </source>
</evidence>
<name>A0A316E0L0_9FLAO</name>
<protein>
    <submittedName>
        <fullName evidence="4">Outer membrane protein with beta-barrel domain</fullName>
    </submittedName>
    <submittedName>
        <fullName evidence="3">PorT family protein</fullName>
    </submittedName>
</protein>
<dbReference type="OrthoDB" id="959017at2"/>
<dbReference type="RefSeq" id="WP_109651164.1">
    <property type="nucleotide sequence ID" value="NZ_JACWLN010000001.1"/>
</dbReference>
<dbReference type="Proteomes" id="UP000651837">
    <property type="component" value="Unassembled WGS sequence"/>
</dbReference>
<sequence>MKQLILGLFLCCTVGLYAQDNQEFETLDSRYLEDQFYLGITYNFFRDKPADFTQRNLSYGLQGGIIKDIPINSSRTFAIGIGLGYAVNSYYSNLWASKTSEGIDYSLIDDDEIVIDDETIQVDRNKLETHVLELPLELRWRNSTLEEYKFTRIYAGMKFGYIFAARSKLVTDVDKTSFANPDIAKFQYGIMLNIGYNTFNAHIYYSLSNLFEDGPTIGTESINLKPLRIGFIFYIL</sequence>
<proteinExistence type="predicted"/>
<organism evidence="4 5">
    <name type="scientific">Maribacter polysiphoniae</name>
    <dbReference type="NCBI Taxonomy" id="429344"/>
    <lineage>
        <taxon>Bacteria</taxon>
        <taxon>Pseudomonadati</taxon>
        <taxon>Bacteroidota</taxon>
        <taxon>Flavobacteriia</taxon>
        <taxon>Flavobacteriales</taxon>
        <taxon>Flavobacteriaceae</taxon>
        <taxon>Maribacter</taxon>
    </lineage>
</organism>
<evidence type="ECO:0000313" key="5">
    <source>
        <dbReference type="Proteomes" id="UP000245667"/>
    </source>
</evidence>
<dbReference type="Proteomes" id="UP000245667">
    <property type="component" value="Unassembled WGS sequence"/>
</dbReference>
<feature type="domain" description="Outer membrane protein beta-barrel" evidence="2">
    <location>
        <begin position="18"/>
        <end position="212"/>
    </location>
</feature>
<evidence type="ECO:0000256" key="1">
    <source>
        <dbReference type="SAM" id="SignalP"/>
    </source>
</evidence>
<feature type="chain" id="PRO_5016365932" evidence="1">
    <location>
        <begin position="19"/>
        <end position="236"/>
    </location>
</feature>
<evidence type="ECO:0000259" key="2">
    <source>
        <dbReference type="Pfam" id="PF13568"/>
    </source>
</evidence>
<keyword evidence="1" id="KW-0732">Signal</keyword>
<dbReference type="Pfam" id="PF13568">
    <property type="entry name" value="OMP_b-brl_2"/>
    <property type="match status" value="1"/>
</dbReference>
<reference evidence="3 6" key="2">
    <citation type="submission" date="2020-07" db="EMBL/GenBank/DDBJ databases">
        <title>The draft genome sequence of Maribacter polysiphoniae KCTC 22021.</title>
        <authorList>
            <person name="Mu L."/>
        </authorList>
    </citation>
    <scope>NUCLEOTIDE SEQUENCE [LARGE SCALE GENOMIC DNA]</scope>
    <source>
        <strain evidence="3 6">KCTC 22021</strain>
    </source>
</reference>